<dbReference type="CDD" id="cd16442">
    <property type="entry name" value="BPL"/>
    <property type="match status" value="1"/>
</dbReference>
<dbReference type="InterPro" id="IPR045864">
    <property type="entry name" value="aa-tRNA-synth_II/BPL/LPL"/>
</dbReference>
<dbReference type="GO" id="GO:0004077">
    <property type="term" value="F:biotin--[biotin carboxyl-carrier protein] ligase activity"/>
    <property type="evidence" value="ECO:0007669"/>
    <property type="project" value="UniProtKB-EC"/>
</dbReference>
<evidence type="ECO:0000256" key="5">
    <source>
        <dbReference type="ARBA" id="ARBA00024227"/>
    </source>
</evidence>
<feature type="domain" description="BPL/LPL catalytic" evidence="7">
    <location>
        <begin position="1"/>
        <end position="179"/>
    </location>
</feature>
<dbReference type="PANTHER" id="PTHR12835">
    <property type="entry name" value="BIOTIN PROTEIN LIGASE"/>
    <property type="match status" value="1"/>
</dbReference>
<proteinExistence type="predicted"/>
<evidence type="ECO:0000313" key="9">
    <source>
        <dbReference type="Proteomes" id="UP000001929"/>
    </source>
</evidence>
<keyword evidence="3" id="KW-0067">ATP-binding</keyword>
<keyword evidence="2" id="KW-0547">Nucleotide-binding</keyword>
<gene>
    <name evidence="8" type="ordered locus">Rru_A1569</name>
</gene>
<keyword evidence="4" id="KW-0092">Biotin</keyword>
<dbReference type="EnsemblBacteria" id="ABC22369">
    <property type="protein sequence ID" value="ABC22369"/>
    <property type="gene ID" value="Rru_A1569"/>
</dbReference>
<dbReference type="HOGENOM" id="CLU_051096_3_0_5"/>
<dbReference type="KEGG" id="rru:Rru_A1569"/>
<dbReference type="RefSeq" id="WP_011389444.1">
    <property type="nucleotide sequence ID" value="NC_007643.1"/>
</dbReference>
<dbReference type="InterPro" id="IPR004143">
    <property type="entry name" value="BPL_LPL_catalytic"/>
</dbReference>
<dbReference type="PROSITE" id="PS51733">
    <property type="entry name" value="BPL_LPL_CATALYTIC"/>
    <property type="match status" value="1"/>
</dbReference>
<name>Q2RU26_RHORT</name>
<dbReference type="EMBL" id="CP000230">
    <property type="protein sequence ID" value="ABC22369.1"/>
    <property type="molecule type" value="Genomic_DNA"/>
</dbReference>
<dbReference type="InterPro" id="IPR008988">
    <property type="entry name" value="Transcriptional_repressor_C"/>
</dbReference>
<evidence type="ECO:0000256" key="1">
    <source>
        <dbReference type="ARBA" id="ARBA00022598"/>
    </source>
</evidence>
<sequence length="259" mass="27355">MALPVVESTNLTARTLFGGAAAKDLAALDRTVVWAGEQSGGRGRQARVWHSPPGNLYHSYLLRAPKPVGQCAQLSFVAAVALAEAVERLCPLADPRCKWPNDIVCHGGKISGMLLELIEEGEGGNPWLVLGIGVNIITAPVTGALFPALALADLGCAVTVEDMLGAIAARLDHWLARWQAEGFAGIRAAWIARALGIGFPIEVRLSEETRLPGIFQGLDAEGHLLLEEPSGRVRRISAGDVFFPGRHGGSEGCSLQSTA</sequence>
<dbReference type="GO" id="GO:0005737">
    <property type="term" value="C:cytoplasm"/>
    <property type="evidence" value="ECO:0007669"/>
    <property type="project" value="TreeGrafter"/>
</dbReference>
<dbReference type="Gene3D" id="3.30.930.10">
    <property type="entry name" value="Bira Bifunctional Protein, Domain 2"/>
    <property type="match status" value="1"/>
</dbReference>
<dbReference type="InterPro" id="IPR003142">
    <property type="entry name" value="BPL_C"/>
</dbReference>
<dbReference type="Pfam" id="PF02237">
    <property type="entry name" value="BPL_C"/>
    <property type="match status" value="1"/>
</dbReference>
<dbReference type="PATRIC" id="fig|269796.9.peg.1642"/>
<dbReference type="eggNOG" id="COG0340">
    <property type="taxonomic scope" value="Bacteria"/>
</dbReference>
<dbReference type="Gene3D" id="2.30.30.100">
    <property type="match status" value="1"/>
</dbReference>
<dbReference type="EC" id="6.3.4.15" evidence="5"/>
<evidence type="ECO:0000256" key="6">
    <source>
        <dbReference type="ARBA" id="ARBA00047846"/>
    </source>
</evidence>
<dbReference type="GO" id="GO:0005524">
    <property type="term" value="F:ATP binding"/>
    <property type="evidence" value="ECO:0007669"/>
    <property type="project" value="UniProtKB-KW"/>
</dbReference>
<keyword evidence="9" id="KW-1185">Reference proteome</keyword>
<dbReference type="AlphaFoldDB" id="Q2RU26"/>
<dbReference type="Pfam" id="PF03099">
    <property type="entry name" value="BPL_LplA_LipB"/>
    <property type="match status" value="1"/>
</dbReference>
<dbReference type="NCBIfam" id="TIGR00121">
    <property type="entry name" value="birA_ligase"/>
    <property type="match status" value="1"/>
</dbReference>
<accession>Q2RU26</accession>
<reference evidence="8 9" key="1">
    <citation type="journal article" date="2011" name="Stand. Genomic Sci.">
        <title>Complete genome sequence of Rhodospirillum rubrum type strain (S1).</title>
        <authorList>
            <person name="Munk A.C."/>
            <person name="Copeland A."/>
            <person name="Lucas S."/>
            <person name="Lapidus A."/>
            <person name="Del Rio T.G."/>
            <person name="Barry K."/>
            <person name="Detter J.C."/>
            <person name="Hammon N."/>
            <person name="Israni S."/>
            <person name="Pitluck S."/>
            <person name="Brettin T."/>
            <person name="Bruce D."/>
            <person name="Han C."/>
            <person name="Tapia R."/>
            <person name="Gilna P."/>
            <person name="Schmutz J."/>
            <person name="Larimer F."/>
            <person name="Land M."/>
            <person name="Kyrpides N.C."/>
            <person name="Mavromatis K."/>
            <person name="Richardson P."/>
            <person name="Rohde M."/>
            <person name="Goker M."/>
            <person name="Klenk H.P."/>
            <person name="Zhang Y."/>
            <person name="Roberts G.P."/>
            <person name="Reslewic S."/>
            <person name="Schwartz D.C."/>
        </authorList>
    </citation>
    <scope>NUCLEOTIDE SEQUENCE [LARGE SCALE GENOMIC DNA]</scope>
    <source>
        <strain evidence="9">ATCC 11170 / ATH 1.1.1 / DSM 467 / LMG 4362 / NCIMB 8255 / S1</strain>
    </source>
</reference>
<evidence type="ECO:0000256" key="3">
    <source>
        <dbReference type="ARBA" id="ARBA00022840"/>
    </source>
</evidence>
<dbReference type="SUPFAM" id="SSF50037">
    <property type="entry name" value="C-terminal domain of transcriptional repressors"/>
    <property type="match status" value="1"/>
</dbReference>
<keyword evidence="1 8" id="KW-0436">Ligase</keyword>
<comment type="catalytic activity">
    <reaction evidence="6">
        <text>biotin + L-lysyl-[protein] + ATP = N(6)-biotinyl-L-lysyl-[protein] + AMP + diphosphate + H(+)</text>
        <dbReference type="Rhea" id="RHEA:11756"/>
        <dbReference type="Rhea" id="RHEA-COMP:9752"/>
        <dbReference type="Rhea" id="RHEA-COMP:10505"/>
        <dbReference type="ChEBI" id="CHEBI:15378"/>
        <dbReference type="ChEBI" id="CHEBI:29969"/>
        <dbReference type="ChEBI" id="CHEBI:30616"/>
        <dbReference type="ChEBI" id="CHEBI:33019"/>
        <dbReference type="ChEBI" id="CHEBI:57586"/>
        <dbReference type="ChEBI" id="CHEBI:83144"/>
        <dbReference type="ChEBI" id="CHEBI:456215"/>
        <dbReference type="EC" id="6.3.4.15"/>
    </reaction>
</comment>
<evidence type="ECO:0000259" key="7">
    <source>
        <dbReference type="PROSITE" id="PS51733"/>
    </source>
</evidence>
<organism evidence="8 9">
    <name type="scientific">Rhodospirillum rubrum (strain ATCC 11170 / ATH 1.1.1 / DSM 467 / LMG 4362 / NCIMB 8255 / S1)</name>
    <dbReference type="NCBI Taxonomy" id="269796"/>
    <lineage>
        <taxon>Bacteria</taxon>
        <taxon>Pseudomonadati</taxon>
        <taxon>Pseudomonadota</taxon>
        <taxon>Alphaproteobacteria</taxon>
        <taxon>Rhodospirillales</taxon>
        <taxon>Rhodospirillaceae</taxon>
        <taxon>Rhodospirillum</taxon>
    </lineage>
</organism>
<dbReference type="InterPro" id="IPR004408">
    <property type="entry name" value="Biotin_CoA_COase_ligase"/>
</dbReference>
<dbReference type="PANTHER" id="PTHR12835:SF5">
    <property type="entry name" value="BIOTIN--PROTEIN LIGASE"/>
    <property type="match status" value="1"/>
</dbReference>
<dbReference type="Proteomes" id="UP000001929">
    <property type="component" value="Chromosome"/>
</dbReference>
<protein>
    <recommendedName>
        <fullName evidence="5">biotin--[biotin carboxyl-carrier protein] ligase</fullName>
        <ecNumber evidence="5">6.3.4.15</ecNumber>
    </recommendedName>
</protein>
<dbReference type="PhylomeDB" id="Q2RU26"/>
<evidence type="ECO:0000256" key="2">
    <source>
        <dbReference type="ARBA" id="ARBA00022741"/>
    </source>
</evidence>
<evidence type="ECO:0000256" key="4">
    <source>
        <dbReference type="ARBA" id="ARBA00023267"/>
    </source>
</evidence>
<dbReference type="SUPFAM" id="SSF55681">
    <property type="entry name" value="Class II aaRS and biotin synthetases"/>
    <property type="match status" value="1"/>
</dbReference>
<dbReference type="STRING" id="269796.Rru_A1569"/>
<evidence type="ECO:0000313" key="8">
    <source>
        <dbReference type="EMBL" id="ABC22369.1"/>
    </source>
</evidence>